<feature type="chain" id="PRO_5043751838" description="Piriformospora indica-insensitive protein 2" evidence="7">
    <location>
        <begin position="28"/>
        <end position="475"/>
    </location>
</feature>
<keyword evidence="3" id="KW-0433">Leucine-rich repeat</keyword>
<name>A0AAV1S7J8_9ROSI</name>
<keyword evidence="5" id="KW-0677">Repeat</keyword>
<sequence length="475" mass="51634">MAKSSTFPMSSLLLLTTLLSSLSVSHQQPLLNSAEQDSLFQVLNSINSAIPWRTLFPDDLCLSAPHGIVCEYFTEEQPPLTQNGSVSTQPPLETAHISELSFGFVSDYTPNPPCSPNSTINPLIFTSFKYLRRLFFYKCFTEMPVSLPDVSSSSFGANLEELVFIENPALVGSLSGIIGNFTNLRRLILTGNGIYGNVPDGVGAFANMEEITVSRNQLTGGVPFSLAKLKKLRVLDLSQNYLDGYVPVSMGNLSQLLKLDLSYNGLSGKIPESLVNLQSLEFLDLSFNRFGNFGVPLFLGDMPRLKEVYMSGNLLGGHIPEIWEKLGGISGIGFSNMGLVGNIPASMGVYLRKLCYLGLDNNKLEGTVPEELGFLECGYEINLENNNLSGKIPANFTAKVGEKLKLKGNSRLCVDLSGFGKFEGSLGKLKLCNKSVLYTPVLLREGSLDSSSSSSQMQAPIPAMWALAPPLQHTQ</sequence>
<dbReference type="PANTHER" id="PTHR48004">
    <property type="entry name" value="OS01G0149700 PROTEIN"/>
    <property type="match status" value="1"/>
</dbReference>
<evidence type="ECO:0000313" key="8">
    <source>
        <dbReference type="EMBL" id="CAK7346362.1"/>
    </source>
</evidence>
<dbReference type="PANTHER" id="PTHR48004:SF38">
    <property type="entry name" value="ROP-INTERACTIVE CRIB MOTIF-CONTAINING PROTEIN 7"/>
    <property type="match status" value="1"/>
</dbReference>
<keyword evidence="4 7" id="KW-0732">Signal</keyword>
<dbReference type="InterPro" id="IPR032675">
    <property type="entry name" value="LRR_dom_sf"/>
</dbReference>
<accession>A0AAV1S7J8</accession>
<proteinExistence type="predicted"/>
<comment type="caution">
    <text evidence="8">The sequence shown here is derived from an EMBL/GenBank/DDBJ whole genome shotgun (WGS) entry which is preliminary data.</text>
</comment>
<evidence type="ECO:0000313" key="9">
    <source>
        <dbReference type="Proteomes" id="UP001314170"/>
    </source>
</evidence>
<dbReference type="Pfam" id="PF00560">
    <property type="entry name" value="LRR_1"/>
    <property type="match status" value="2"/>
</dbReference>
<evidence type="ECO:0000256" key="4">
    <source>
        <dbReference type="ARBA" id="ARBA00022729"/>
    </source>
</evidence>
<dbReference type="Gene3D" id="3.80.10.10">
    <property type="entry name" value="Ribonuclease Inhibitor"/>
    <property type="match status" value="1"/>
</dbReference>
<keyword evidence="2" id="KW-1003">Cell membrane</keyword>
<dbReference type="FunFam" id="3.80.10.10:FF:000299">
    <property type="entry name" value="Piriformospora indica-insensitive protein 2"/>
    <property type="match status" value="1"/>
</dbReference>
<dbReference type="AlphaFoldDB" id="A0AAV1S7J8"/>
<dbReference type="InterPro" id="IPR052941">
    <property type="entry name" value="StomDev_PlantInt_Reg"/>
</dbReference>
<evidence type="ECO:0008006" key="10">
    <source>
        <dbReference type="Google" id="ProtNLM"/>
    </source>
</evidence>
<dbReference type="EMBL" id="CAWUPB010001173">
    <property type="protein sequence ID" value="CAK7346362.1"/>
    <property type="molecule type" value="Genomic_DNA"/>
</dbReference>
<evidence type="ECO:0000256" key="1">
    <source>
        <dbReference type="ARBA" id="ARBA00004236"/>
    </source>
</evidence>
<keyword evidence="9" id="KW-1185">Reference proteome</keyword>
<dbReference type="SUPFAM" id="SSF52058">
    <property type="entry name" value="L domain-like"/>
    <property type="match status" value="1"/>
</dbReference>
<evidence type="ECO:0000256" key="6">
    <source>
        <dbReference type="ARBA" id="ARBA00023136"/>
    </source>
</evidence>
<comment type="subcellular location">
    <subcellularLocation>
        <location evidence="1">Cell membrane</location>
    </subcellularLocation>
</comment>
<keyword evidence="6" id="KW-0472">Membrane</keyword>
<dbReference type="InterPro" id="IPR001611">
    <property type="entry name" value="Leu-rich_rpt"/>
</dbReference>
<gene>
    <name evidence="8" type="ORF">DCAF_LOCUS19038</name>
</gene>
<evidence type="ECO:0000256" key="3">
    <source>
        <dbReference type="ARBA" id="ARBA00022614"/>
    </source>
</evidence>
<dbReference type="GO" id="GO:0005886">
    <property type="term" value="C:plasma membrane"/>
    <property type="evidence" value="ECO:0007669"/>
    <property type="project" value="UniProtKB-SubCell"/>
</dbReference>
<evidence type="ECO:0000256" key="5">
    <source>
        <dbReference type="ARBA" id="ARBA00022737"/>
    </source>
</evidence>
<reference evidence="8 9" key="1">
    <citation type="submission" date="2024-01" db="EMBL/GenBank/DDBJ databases">
        <authorList>
            <person name="Waweru B."/>
        </authorList>
    </citation>
    <scope>NUCLEOTIDE SEQUENCE [LARGE SCALE GENOMIC DNA]</scope>
</reference>
<evidence type="ECO:0000256" key="7">
    <source>
        <dbReference type="SAM" id="SignalP"/>
    </source>
</evidence>
<dbReference type="Proteomes" id="UP001314170">
    <property type="component" value="Unassembled WGS sequence"/>
</dbReference>
<feature type="signal peptide" evidence="7">
    <location>
        <begin position="1"/>
        <end position="27"/>
    </location>
</feature>
<dbReference type="Pfam" id="PF13855">
    <property type="entry name" value="LRR_8"/>
    <property type="match status" value="1"/>
</dbReference>
<protein>
    <recommendedName>
        <fullName evidence="10">Piriformospora indica-insensitive protein 2</fullName>
    </recommendedName>
</protein>
<evidence type="ECO:0000256" key="2">
    <source>
        <dbReference type="ARBA" id="ARBA00022475"/>
    </source>
</evidence>
<organism evidence="8 9">
    <name type="scientific">Dovyalis caffra</name>
    <dbReference type="NCBI Taxonomy" id="77055"/>
    <lineage>
        <taxon>Eukaryota</taxon>
        <taxon>Viridiplantae</taxon>
        <taxon>Streptophyta</taxon>
        <taxon>Embryophyta</taxon>
        <taxon>Tracheophyta</taxon>
        <taxon>Spermatophyta</taxon>
        <taxon>Magnoliopsida</taxon>
        <taxon>eudicotyledons</taxon>
        <taxon>Gunneridae</taxon>
        <taxon>Pentapetalae</taxon>
        <taxon>rosids</taxon>
        <taxon>fabids</taxon>
        <taxon>Malpighiales</taxon>
        <taxon>Salicaceae</taxon>
        <taxon>Flacourtieae</taxon>
        <taxon>Dovyalis</taxon>
    </lineage>
</organism>